<dbReference type="GO" id="GO:0015087">
    <property type="term" value="F:cobalt ion transmembrane transporter activity"/>
    <property type="evidence" value="ECO:0000318"/>
    <property type="project" value="GO_Central"/>
</dbReference>
<comment type="function">
    <text evidence="8">Mediates influx of magnesium ions.</text>
</comment>
<dbReference type="PANTHER" id="PTHR46494">
    <property type="entry name" value="CORA FAMILY METAL ION TRANSPORTER (EUROFUNG)"/>
    <property type="match status" value="1"/>
</dbReference>
<dbReference type="KEGG" id="nmr:Nmar_1006"/>
<keyword evidence="4 8" id="KW-1003">Cell membrane</keyword>
<accession>A9A3H0</accession>
<evidence type="ECO:0000256" key="5">
    <source>
        <dbReference type="ARBA" id="ARBA00022692"/>
    </source>
</evidence>
<feature type="transmembrane region" description="Helical" evidence="8">
    <location>
        <begin position="57"/>
        <end position="78"/>
    </location>
</feature>
<dbReference type="NCBIfam" id="TIGR00383">
    <property type="entry name" value="corA"/>
    <property type="match status" value="1"/>
</dbReference>
<keyword evidence="8" id="KW-0460">Magnesium</keyword>
<evidence type="ECO:0000256" key="1">
    <source>
        <dbReference type="ARBA" id="ARBA00004651"/>
    </source>
</evidence>
<sequence>MTNVAGLVVNRLVYGFVFAFLYQIVVAVATSLLSIPLTGNIQDLITGFEHIEKEQGYLLIFWWIISTIIITALSLIIVRYKKYISPYKNEPDIDIPPKITAVTAIVIGAIISFLFFLLDSILGSIVKIDSATDVQAIYAAASNGDFIPLVVSIVFSIIAGFIIVGVASKTAKVKELTKKVDISEFSKFSKLMSKKDDDVTTLSDTVGLQPGALVHVGEQHVKKVLIQQIEYDVNNHTVKDFENIDDCLNTHDNSLVSWTNIVGLHNPDLIRKIGQYYNLHILTQADIMNTQLRPKLDAQDENLFLILKLPHITNEGKLFMEQISLILGKDFVISFQETEDDVFNPIRERLEKSIGALRTKKSDYLAYALIDAVIDHFYVVMEHIGARTEVLEEELMSNPTAQTLEVIHTLKREMVVLRKSIWPLREVIDSLERTDSELIEDRTKRYLRDVYGHTVQVMDNIEGLRDMIGGMLDTYLSSVSNKMNEIMKTLTIIASIFIPITFIAGIYGTNFQYIPELEWEGSYFVMIFVMVIIVMAMLAWFKKKQWL</sequence>
<keyword evidence="8" id="KW-0406">Ion transport</keyword>
<dbReference type="eggNOG" id="arCOG02265">
    <property type="taxonomic scope" value="Archaea"/>
</dbReference>
<feature type="transmembrane region" description="Helical" evidence="8">
    <location>
        <begin position="490"/>
        <end position="509"/>
    </location>
</feature>
<dbReference type="FunFam" id="1.20.58.340:FF:000012">
    <property type="entry name" value="Magnesium transport protein CorA"/>
    <property type="match status" value="1"/>
</dbReference>
<dbReference type="GO" id="GO:0015095">
    <property type="term" value="F:magnesium ion transmembrane transporter activity"/>
    <property type="evidence" value="ECO:0000318"/>
    <property type="project" value="GO_Central"/>
</dbReference>
<keyword evidence="3 8" id="KW-0813">Transport</keyword>
<keyword evidence="7 8" id="KW-0472">Membrane</keyword>
<dbReference type="Pfam" id="PF01544">
    <property type="entry name" value="CorA"/>
    <property type="match status" value="1"/>
</dbReference>
<dbReference type="Gene3D" id="3.30.460.20">
    <property type="entry name" value="CorA soluble domain-like"/>
    <property type="match status" value="1"/>
</dbReference>
<dbReference type="GeneID" id="5772943"/>
<evidence type="ECO:0000256" key="3">
    <source>
        <dbReference type="ARBA" id="ARBA00022448"/>
    </source>
</evidence>
<evidence type="ECO:0000313" key="9">
    <source>
        <dbReference type="EMBL" id="ABX12902.1"/>
    </source>
</evidence>
<comment type="caution">
    <text evidence="8">Lacks conserved residue(s) required for the propagation of feature annotation.</text>
</comment>
<proteinExistence type="inferred from homology"/>
<dbReference type="GO" id="GO:0000287">
    <property type="term" value="F:magnesium ion binding"/>
    <property type="evidence" value="ECO:0000318"/>
    <property type="project" value="GO_Central"/>
</dbReference>
<organism evidence="9 10">
    <name type="scientific">Nitrosopumilus maritimus (strain SCM1)</name>
    <dbReference type="NCBI Taxonomy" id="436308"/>
    <lineage>
        <taxon>Archaea</taxon>
        <taxon>Nitrososphaerota</taxon>
        <taxon>Nitrososphaeria</taxon>
        <taxon>Nitrosopumilales</taxon>
        <taxon>Nitrosopumilaceae</taxon>
        <taxon>Nitrosopumilus</taxon>
    </lineage>
</organism>
<dbReference type="InterPro" id="IPR045863">
    <property type="entry name" value="CorA_TM1_TM2"/>
</dbReference>
<dbReference type="PhylomeDB" id="A9A3H0"/>
<dbReference type="SUPFAM" id="SSF143865">
    <property type="entry name" value="CorA soluble domain-like"/>
    <property type="match status" value="1"/>
</dbReference>
<dbReference type="HOGENOM" id="CLU_036780_0_0_2"/>
<name>A9A3H0_NITMS</name>
<dbReference type="SUPFAM" id="SSF144083">
    <property type="entry name" value="Magnesium transport protein CorA, transmembrane region"/>
    <property type="match status" value="1"/>
</dbReference>
<evidence type="ECO:0000256" key="7">
    <source>
        <dbReference type="ARBA" id="ARBA00023136"/>
    </source>
</evidence>
<evidence type="ECO:0000256" key="6">
    <source>
        <dbReference type="ARBA" id="ARBA00022989"/>
    </source>
</evidence>
<dbReference type="InParanoid" id="A9A3H0"/>
<dbReference type="InterPro" id="IPR002523">
    <property type="entry name" value="MgTranspt_CorA/ZnTranspt_ZntB"/>
</dbReference>
<keyword evidence="5 8" id="KW-0812">Transmembrane</keyword>
<dbReference type="CDD" id="cd12828">
    <property type="entry name" value="TmCorA-like_1"/>
    <property type="match status" value="1"/>
</dbReference>
<protein>
    <recommendedName>
        <fullName evidence="8">Magnesium transport protein CorA</fullName>
    </recommendedName>
</protein>
<evidence type="ECO:0000256" key="2">
    <source>
        <dbReference type="ARBA" id="ARBA00009765"/>
    </source>
</evidence>
<dbReference type="GO" id="GO:0005886">
    <property type="term" value="C:plasma membrane"/>
    <property type="evidence" value="ECO:0000318"/>
    <property type="project" value="GO_Central"/>
</dbReference>
<feature type="transmembrane region" description="Helical" evidence="8">
    <location>
        <begin position="146"/>
        <end position="168"/>
    </location>
</feature>
<dbReference type="RefSeq" id="WP_012215389.1">
    <property type="nucleotide sequence ID" value="NC_010085.1"/>
</dbReference>
<dbReference type="GO" id="GO:0050897">
    <property type="term" value="F:cobalt ion binding"/>
    <property type="evidence" value="ECO:0000318"/>
    <property type="project" value="GO_Central"/>
</dbReference>
<feature type="transmembrane region" description="Helical" evidence="8">
    <location>
        <begin position="99"/>
        <end position="126"/>
    </location>
</feature>
<dbReference type="PANTHER" id="PTHR46494:SF1">
    <property type="entry name" value="CORA FAMILY METAL ION TRANSPORTER (EUROFUNG)"/>
    <property type="match status" value="1"/>
</dbReference>
<reference evidence="9 10" key="1">
    <citation type="journal article" date="2010" name="Proc. Natl. Acad. Sci. U.S.A.">
        <title>Nitrosopumilus maritimus genome reveals unique mechanisms for nitrification and autotrophy in globally distributed marine crenarchaea.</title>
        <authorList>
            <person name="Walker C.B."/>
            <person name="de la Torre J.R."/>
            <person name="Klotz M.G."/>
            <person name="Urakawa H."/>
            <person name="Pinel N."/>
            <person name="Arp D.J."/>
            <person name="Brochier-Armanet C."/>
            <person name="Chain P.S."/>
            <person name="Chan P.P."/>
            <person name="Gollabgir A."/>
            <person name="Hemp J."/>
            <person name="Hugler M."/>
            <person name="Karr E.A."/>
            <person name="Konneke M."/>
            <person name="Shin M."/>
            <person name="Lawton T.J."/>
            <person name="Lowe T."/>
            <person name="Martens-Habbena W."/>
            <person name="Sayavedra-Soto L.A."/>
            <person name="Lang D."/>
            <person name="Sievert S.M."/>
            <person name="Rosenzweig A.C."/>
            <person name="Manning G."/>
            <person name="Stahl D.A."/>
        </authorList>
    </citation>
    <scope>NUCLEOTIDE SEQUENCE [LARGE SCALE GENOMIC DNA]</scope>
    <source>
        <strain evidence="9 10">SCM1</strain>
    </source>
</reference>
<feature type="transmembrane region" description="Helical" evidence="8">
    <location>
        <begin position="12"/>
        <end position="37"/>
    </location>
</feature>
<dbReference type="STRING" id="436308.Nmar_1006"/>
<evidence type="ECO:0000313" key="10">
    <source>
        <dbReference type="Proteomes" id="UP000000792"/>
    </source>
</evidence>
<keyword evidence="6 8" id="KW-1133">Transmembrane helix</keyword>
<dbReference type="OrthoDB" id="28779at2157"/>
<dbReference type="EMBL" id="CP000866">
    <property type="protein sequence ID" value="ABX12902.1"/>
    <property type="molecule type" value="Genomic_DNA"/>
</dbReference>
<evidence type="ECO:0000256" key="4">
    <source>
        <dbReference type="ARBA" id="ARBA00022475"/>
    </source>
</evidence>
<comment type="similarity">
    <text evidence="2 8">Belongs to the CorA metal ion transporter (MIT) (TC 1.A.35) family.</text>
</comment>
<comment type="subcellular location">
    <subcellularLocation>
        <location evidence="1">Cell membrane</location>
        <topology evidence="1">Multi-pass membrane protein</topology>
    </subcellularLocation>
    <subcellularLocation>
        <location evidence="8">Membrane</location>
        <topology evidence="8">Multi-pass membrane protein</topology>
    </subcellularLocation>
</comment>
<dbReference type="Gene3D" id="1.20.58.340">
    <property type="entry name" value="Magnesium transport protein CorA, transmembrane region"/>
    <property type="match status" value="2"/>
</dbReference>
<dbReference type="EnsemblBacteria" id="ABX12902">
    <property type="protein sequence ID" value="ABX12902"/>
    <property type="gene ID" value="Nmar_1006"/>
</dbReference>
<dbReference type="Proteomes" id="UP000000792">
    <property type="component" value="Chromosome"/>
</dbReference>
<evidence type="ECO:0000256" key="8">
    <source>
        <dbReference type="RuleBase" id="RU362010"/>
    </source>
</evidence>
<dbReference type="InterPro" id="IPR045861">
    <property type="entry name" value="CorA_cytoplasmic_dom"/>
</dbReference>
<gene>
    <name evidence="8" type="primary">corA</name>
    <name evidence="9" type="ordered locus">Nmar_1006</name>
</gene>
<dbReference type="InterPro" id="IPR004488">
    <property type="entry name" value="Mg/Co-transport_prot_CorA"/>
</dbReference>
<feature type="transmembrane region" description="Helical" evidence="8">
    <location>
        <begin position="521"/>
        <end position="541"/>
    </location>
</feature>
<dbReference type="AlphaFoldDB" id="A9A3H0"/>
<keyword evidence="10" id="KW-1185">Reference proteome</keyword>